<protein>
    <submittedName>
        <fullName evidence="1">Uncharacterized protein</fullName>
    </submittedName>
</protein>
<dbReference type="EMBL" id="CADCXU010024782">
    <property type="protein sequence ID" value="CAB0012046.1"/>
    <property type="molecule type" value="Genomic_DNA"/>
</dbReference>
<dbReference type="Proteomes" id="UP000479000">
    <property type="component" value="Unassembled WGS sequence"/>
</dbReference>
<evidence type="ECO:0000313" key="2">
    <source>
        <dbReference type="Proteomes" id="UP000479000"/>
    </source>
</evidence>
<accession>A0A6H5H3U3</accession>
<organism evidence="1 2">
    <name type="scientific">Nesidiocoris tenuis</name>
    <dbReference type="NCBI Taxonomy" id="355587"/>
    <lineage>
        <taxon>Eukaryota</taxon>
        <taxon>Metazoa</taxon>
        <taxon>Ecdysozoa</taxon>
        <taxon>Arthropoda</taxon>
        <taxon>Hexapoda</taxon>
        <taxon>Insecta</taxon>
        <taxon>Pterygota</taxon>
        <taxon>Neoptera</taxon>
        <taxon>Paraneoptera</taxon>
        <taxon>Hemiptera</taxon>
        <taxon>Heteroptera</taxon>
        <taxon>Panheteroptera</taxon>
        <taxon>Cimicomorpha</taxon>
        <taxon>Miridae</taxon>
        <taxon>Dicyphina</taxon>
        <taxon>Nesidiocoris</taxon>
    </lineage>
</organism>
<dbReference type="AlphaFoldDB" id="A0A6H5H3U3"/>
<gene>
    <name evidence="1" type="ORF">NTEN_LOCUS16851</name>
</gene>
<proteinExistence type="predicted"/>
<feature type="non-terminal residue" evidence="1">
    <location>
        <position position="1"/>
    </location>
</feature>
<sequence length="98" mass="10843">FFEFSHYLLISPCETCDGAVKPRLAEKSCKIGDWLAYSLRSSVVSGFAASGRTWSGRLRRTTPQVVRVGVLSLKRQKAHRAYVSSGLPLVGWGENRGK</sequence>
<keyword evidence="2" id="KW-1185">Reference proteome</keyword>
<reference evidence="1 2" key="1">
    <citation type="submission" date="2020-02" db="EMBL/GenBank/DDBJ databases">
        <authorList>
            <person name="Ferguson B K."/>
        </authorList>
    </citation>
    <scope>NUCLEOTIDE SEQUENCE [LARGE SCALE GENOMIC DNA]</scope>
</reference>
<evidence type="ECO:0000313" key="1">
    <source>
        <dbReference type="EMBL" id="CAB0012046.1"/>
    </source>
</evidence>
<name>A0A6H5H3U3_9HEMI</name>